<dbReference type="GeneID" id="27343627"/>
<evidence type="ECO:0000256" key="2">
    <source>
        <dbReference type="ARBA" id="ARBA00022448"/>
    </source>
</evidence>
<dbReference type="InterPro" id="IPR020846">
    <property type="entry name" value="MFS_dom"/>
</dbReference>
<feature type="transmembrane region" description="Helical" evidence="6">
    <location>
        <begin position="462"/>
        <end position="483"/>
    </location>
</feature>
<keyword evidence="3 6" id="KW-0812">Transmembrane</keyword>
<dbReference type="InterPro" id="IPR036259">
    <property type="entry name" value="MFS_trans_sf"/>
</dbReference>
<dbReference type="Pfam" id="PF07690">
    <property type="entry name" value="MFS_1"/>
    <property type="match status" value="1"/>
</dbReference>
<gene>
    <name evidence="8" type="ORF">PV07_04433</name>
</gene>
<sequence>MASSKSNESSFEPVYDLKGESVPVTLAIEDGLGSGSSSITITEDKTFLRVHGEENYVPIDRWEGRHRFDPSFQWEPAEEKRVVRKIDLKICTWVCLAFFALQLDRANIIQALTDNMLDDLNLTTNDYNYGQTIFYLCFLSAELPSQLISKKLGPDRWIPIQMICWSLVASFQAFLSGKSSFYTCRALLGLIEGGISPHTSHFIPDTILYLSYYYKGRELPARLAWFWTAYQATSIVGAFLAAAILNMRGINGLPGWAWLFALEGTITGLIGIATYFYLPPSPYQTASWFRGKKGWFSEREEKIIANRILRDDPSKADMHNRQAVTPKLLFYALCDWEMWPIYAIGLSFLIPNYPVTQYLSLILKQSFGRFEVNMLTIPSYVLFIINLLVFTWLSEKTNQRFLVALLSQIWCMPLLIASELLPGEASRWVKYTLATLLVGAPYVHAIHVAITSRNAGSVRTRTVASALYNMFVQASNIIGSNIFRTDDSPLYRRGYKVLIGICAYNVVLFLLAKWFYVWRNKVRDRKWNSMTEDEQRHYLATTTDKGNKMLTFRFAH</sequence>
<dbReference type="GO" id="GO:0016020">
    <property type="term" value="C:membrane"/>
    <property type="evidence" value="ECO:0007669"/>
    <property type="project" value="UniProtKB-SubCell"/>
</dbReference>
<keyword evidence="4 6" id="KW-1133">Transmembrane helix</keyword>
<feature type="transmembrane region" description="Helical" evidence="6">
    <location>
        <begin position="495"/>
        <end position="516"/>
    </location>
</feature>
<dbReference type="PANTHER" id="PTHR43791">
    <property type="entry name" value="PERMEASE-RELATED"/>
    <property type="match status" value="1"/>
</dbReference>
<keyword evidence="2" id="KW-0813">Transport</keyword>
<evidence type="ECO:0000313" key="8">
    <source>
        <dbReference type="EMBL" id="KIW32920.1"/>
    </source>
</evidence>
<dbReference type="SUPFAM" id="SSF103473">
    <property type="entry name" value="MFS general substrate transporter"/>
    <property type="match status" value="1"/>
</dbReference>
<proteinExistence type="predicted"/>
<reference evidence="8 9" key="1">
    <citation type="submission" date="2015-01" db="EMBL/GenBank/DDBJ databases">
        <title>The Genome Sequence of Cladophialophora immunda CBS83496.</title>
        <authorList>
            <consortium name="The Broad Institute Genomics Platform"/>
            <person name="Cuomo C."/>
            <person name="de Hoog S."/>
            <person name="Gorbushina A."/>
            <person name="Stielow B."/>
            <person name="Teixiera M."/>
            <person name="Abouelleil A."/>
            <person name="Chapman S.B."/>
            <person name="Priest M."/>
            <person name="Young S.K."/>
            <person name="Wortman J."/>
            <person name="Nusbaum C."/>
            <person name="Birren B."/>
        </authorList>
    </citation>
    <scope>NUCLEOTIDE SEQUENCE [LARGE SCALE GENOMIC DNA]</scope>
    <source>
        <strain evidence="8 9">CBS 83496</strain>
    </source>
</reference>
<feature type="transmembrane region" description="Helical" evidence="6">
    <location>
        <begin position="328"/>
        <end position="350"/>
    </location>
</feature>
<feature type="transmembrane region" description="Helical" evidence="6">
    <location>
        <begin position="223"/>
        <end position="244"/>
    </location>
</feature>
<dbReference type="GO" id="GO:0022857">
    <property type="term" value="F:transmembrane transporter activity"/>
    <property type="evidence" value="ECO:0007669"/>
    <property type="project" value="InterPro"/>
</dbReference>
<feature type="transmembrane region" description="Helical" evidence="6">
    <location>
        <begin position="428"/>
        <end position="450"/>
    </location>
</feature>
<dbReference type="VEuPathDB" id="FungiDB:PV07_04433"/>
<evidence type="ECO:0000256" key="5">
    <source>
        <dbReference type="ARBA" id="ARBA00023136"/>
    </source>
</evidence>
<evidence type="ECO:0000259" key="7">
    <source>
        <dbReference type="PROSITE" id="PS50850"/>
    </source>
</evidence>
<dbReference type="InterPro" id="IPR011701">
    <property type="entry name" value="MFS"/>
</dbReference>
<feature type="transmembrane region" description="Helical" evidence="6">
    <location>
        <begin position="401"/>
        <end position="422"/>
    </location>
</feature>
<keyword evidence="9" id="KW-1185">Reference proteome</keyword>
<feature type="transmembrane region" description="Helical" evidence="6">
    <location>
        <begin position="370"/>
        <end position="389"/>
    </location>
</feature>
<evidence type="ECO:0000256" key="3">
    <source>
        <dbReference type="ARBA" id="ARBA00022692"/>
    </source>
</evidence>
<name>A0A0D2CSI9_9EURO</name>
<evidence type="ECO:0000313" key="9">
    <source>
        <dbReference type="Proteomes" id="UP000054466"/>
    </source>
</evidence>
<feature type="transmembrane region" description="Helical" evidence="6">
    <location>
        <begin position="256"/>
        <end position="278"/>
    </location>
</feature>
<accession>A0A0D2CSI9</accession>
<comment type="subcellular location">
    <subcellularLocation>
        <location evidence="1">Membrane</location>
        <topology evidence="1">Multi-pass membrane protein</topology>
    </subcellularLocation>
</comment>
<dbReference type="EMBL" id="KN847041">
    <property type="protein sequence ID" value="KIW32920.1"/>
    <property type="molecule type" value="Genomic_DNA"/>
</dbReference>
<protein>
    <recommendedName>
        <fullName evidence="7">Major facilitator superfamily (MFS) profile domain-containing protein</fullName>
    </recommendedName>
</protein>
<organism evidence="8 9">
    <name type="scientific">Cladophialophora immunda</name>
    <dbReference type="NCBI Taxonomy" id="569365"/>
    <lineage>
        <taxon>Eukaryota</taxon>
        <taxon>Fungi</taxon>
        <taxon>Dikarya</taxon>
        <taxon>Ascomycota</taxon>
        <taxon>Pezizomycotina</taxon>
        <taxon>Eurotiomycetes</taxon>
        <taxon>Chaetothyriomycetidae</taxon>
        <taxon>Chaetothyriales</taxon>
        <taxon>Herpotrichiellaceae</taxon>
        <taxon>Cladophialophora</taxon>
    </lineage>
</organism>
<evidence type="ECO:0000256" key="6">
    <source>
        <dbReference type="SAM" id="Phobius"/>
    </source>
</evidence>
<dbReference type="RefSeq" id="XP_016253136.1">
    <property type="nucleotide sequence ID" value="XM_016391234.1"/>
</dbReference>
<keyword evidence="5 6" id="KW-0472">Membrane</keyword>
<dbReference type="Gene3D" id="1.20.1250.20">
    <property type="entry name" value="MFS general substrate transporter like domains"/>
    <property type="match status" value="1"/>
</dbReference>
<dbReference type="FunFam" id="1.20.1250.20:FF:000247">
    <property type="entry name" value="MFS general substrate transporter"/>
    <property type="match status" value="1"/>
</dbReference>
<dbReference type="Proteomes" id="UP000054466">
    <property type="component" value="Unassembled WGS sequence"/>
</dbReference>
<dbReference type="PROSITE" id="PS50850">
    <property type="entry name" value="MFS"/>
    <property type="match status" value="1"/>
</dbReference>
<dbReference type="OrthoDB" id="1935484at2759"/>
<dbReference type="FunFam" id="1.20.1250.20:FF:000106">
    <property type="entry name" value="MFS transporter, putative"/>
    <property type="match status" value="1"/>
</dbReference>
<dbReference type="AlphaFoldDB" id="A0A0D2CSI9"/>
<dbReference type="PANTHER" id="PTHR43791:SF104">
    <property type="entry name" value="MAJOR FACILITATOR SUPERFAMILY (MFS) PROFILE DOMAIN-CONTAINING PROTEIN-RELATED"/>
    <property type="match status" value="1"/>
</dbReference>
<evidence type="ECO:0000256" key="1">
    <source>
        <dbReference type="ARBA" id="ARBA00004141"/>
    </source>
</evidence>
<feature type="domain" description="Major facilitator superfamily (MFS) profile" evidence="7">
    <location>
        <begin position="90"/>
        <end position="521"/>
    </location>
</feature>
<evidence type="ECO:0000256" key="4">
    <source>
        <dbReference type="ARBA" id="ARBA00022989"/>
    </source>
</evidence>
<dbReference type="HOGENOM" id="CLU_001265_2_0_1"/>